<dbReference type="Proteomes" id="UP000594454">
    <property type="component" value="Chromosome 3"/>
</dbReference>
<dbReference type="AlphaFoldDB" id="A0A7R8UP79"/>
<dbReference type="InterPro" id="IPR036388">
    <property type="entry name" value="WH-like_DNA-bd_sf"/>
</dbReference>
<organism evidence="12 13">
    <name type="scientific">Hermetia illucens</name>
    <name type="common">Black soldier fly</name>
    <dbReference type="NCBI Taxonomy" id="343691"/>
    <lineage>
        <taxon>Eukaryota</taxon>
        <taxon>Metazoa</taxon>
        <taxon>Ecdysozoa</taxon>
        <taxon>Arthropoda</taxon>
        <taxon>Hexapoda</taxon>
        <taxon>Insecta</taxon>
        <taxon>Pterygota</taxon>
        <taxon>Neoptera</taxon>
        <taxon>Endopterygota</taxon>
        <taxon>Diptera</taxon>
        <taxon>Brachycera</taxon>
        <taxon>Stratiomyomorpha</taxon>
        <taxon>Stratiomyidae</taxon>
        <taxon>Hermetiinae</taxon>
        <taxon>Hermetia</taxon>
    </lineage>
</organism>
<keyword evidence="7 9" id="KW-0539">Nucleus</keyword>
<dbReference type="GO" id="GO:0007379">
    <property type="term" value="P:segment specification"/>
    <property type="evidence" value="ECO:0007669"/>
    <property type="project" value="UniProtKB-ARBA"/>
</dbReference>
<feature type="compositionally biased region" description="Low complexity" evidence="10">
    <location>
        <begin position="356"/>
        <end position="369"/>
    </location>
</feature>
<dbReference type="PANTHER" id="PTHR33215">
    <property type="entry name" value="PROTEIN DISTAL ANTENNA"/>
    <property type="match status" value="1"/>
</dbReference>
<feature type="region of interest" description="Disordered" evidence="10">
    <location>
        <begin position="236"/>
        <end position="264"/>
    </location>
</feature>
<feature type="compositionally biased region" description="Basic and acidic residues" evidence="10">
    <location>
        <begin position="476"/>
        <end position="492"/>
    </location>
</feature>
<accession>A0A7R8UP79</accession>
<feature type="compositionally biased region" description="Polar residues" evidence="10">
    <location>
        <begin position="236"/>
        <end position="254"/>
    </location>
</feature>
<dbReference type="EMBL" id="LR899011">
    <property type="protein sequence ID" value="CAD7084118.1"/>
    <property type="molecule type" value="Genomic_DNA"/>
</dbReference>
<reference evidence="12 13" key="1">
    <citation type="submission" date="2020-11" db="EMBL/GenBank/DDBJ databases">
        <authorList>
            <person name="Wallbank WR R."/>
            <person name="Pardo Diaz C."/>
            <person name="Kozak K."/>
            <person name="Martin S."/>
            <person name="Jiggins C."/>
            <person name="Moest M."/>
            <person name="Warren A I."/>
            <person name="Generalovic N T."/>
            <person name="Byers J.R.P. K."/>
            <person name="Montejo-Kovacevich G."/>
            <person name="Yen C E."/>
        </authorList>
    </citation>
    <scope>NUCLEOTIDE SEQUENCE [LARGE SCALE GENOMIC DNA]</scope>
</reference>
<dbReference type="GO" id="GO:0048749">
    <property type="term" value="P:compound eye development"/>
    <property type="evidence" value="ECO:0007669"/>
    <property type="project" value="UniProtKB-ARBA"/>
</dbReference>
<evidence type="ECO:0000256" key="2">
    <source>
        <dbReference type="ARBA" id="ARBA00022473"/>
    </source>
</evidence>
<dbReference type="SUPFAM" id="SSF46689">
    <property type="entry name" value="Homeodomain-like"/>
    <property type="match status" value="1"/>
</dbReference>
<proteinExistence type="predicted"/>
<gene>
    <name evidence="12" type="ORF">HERILL_LOCUS7029</name>
</gene>
<dbReference type="Pfam" id="PF04218">
    <property type="entry name" value="CENP-B_N"/>
    <property type="match status" value="1"/>
</dbReference>
<evidence type="ECO:0000256" key="10">
    <source>
        <dbReference type="SAM" id="MobiDB-lite"/>
    </source>
</evidence>
<keyword evidence="2" id="KW-0217">Developmental protein</keyword>
<evidence type="ECO:0000256" key="1">
    <source>
        <dbReference type="ARBA" id="ARBA00004123"/>
    </source>
</evidence>
<feature type="domain" description="HTH psq-type" evidence="11">
    <location>
        <begin position="3"/>
        <end position="54"/>
    </location>
</feature>
<dbReference type="FunCoup" id="A0A7R8UP79">
    <property type="interactions" value="140"/>
</dbReference>
<protein>
    <recommendedName>
        <fullName evidence="11">HTH psq-type domain-containing protein</fullName>
    </recommendedName>
</protein>
<dbReference type="GO" id="GO:0003677">
    <property type="term" value="F:DNA binding"/>
    <property type="evidence" value="ECO:0007669"/>
    <property type="project" value="UniProtKB-UniRule"/>
</dbReference>
<feature type="region of interest" description="Disordered" evidence="10">
    <location>
        <begin position="325"/>
        <end position="372"/>
    </location>
</feature>
<evidence type="ECO:0000256" key="3">
    <source>
        <dbReference type="ARBA" id="ARBA00022553"/>
    </source>
</evidence>
<dbReference type="Gene3D" id="1.10.10.10">
    <property type="entry name" value="Winged helix-like DNA-binding domain superfamily/Winged helix DNA-binding domain"/>
    <property type="match status" value="1"/>
</dbReference>
<evidence type="ECO:0000313" key="13">
    <source>
        <dbReference type="Proteomes" id="UP000594454"/>
    </source>
</evidence>
<evidence type="ECO:0000256" key="8">
    <source>
        <dbReference type="ARBA" id="ARBA00053122"/>
    </source>
</evidence>
<feature type="compositionally biased region" description="Polar residues" evidence="10">
    <location>
        <begin position="422"/>
        <end position="438"/>
    </location>
</feature>
<dbReference type="OMA" id="HMNIRMG"/>
<comment type="function">
    <text evidence="8">Probable transcription factor with a role in the retinal determination (RD) network. Regulates ato expression and is required for normal R8 induction and differentiation. Danr appears to repress Dan expression, but Dan is required for Danr expression anterior to the morphogenetic furrow (MF). Dan and Danr lie downstream of so and require dac function for highest levels of expression. Contributes to differentiation of antenna-specific characteristics; effector gene that acts downstream of homothorax (hth), Distal-less (Dll), cut (ct) and spineless (ss) genes to control differentiation of distal antennal structures.</text>
</comment>
<dbReference type="FunFam" id="1.10.10.10:FF:000293">
    <property type="entry name" value="Tigger transposable element-derived protein 5"/>
    <property type="match status" value="1"/>
</dbReference>
<evidence type="ECO:0000313" key="12">
    <source>
        <dbReference type="EMBL" id="CAD7084118.1"/>
    </source>
</evidence>
<evidence type="ECO:0000259" key="11">
    <source>
        <dbReference type="PROSITE" id="PS50960"/>
    </source>
</evidence>
<feature type="compositionally biased region" description="Polar residues" evidence="10">
    <location>
        <begin position="398"/>
        <end position="411"/>
    </location>
</feature>
<dbReference type="GO" id="GO:0005634">
    <property type="term" value="C:nucleus"/>
    <property type="evidence" value="ECO:0007669"/>
    <property type="project" value="UniProtKB-SubCell"/>
</dbReference>
<dbReference type="GO" id="GO:0021556">
    <property type="term" value="P:central nervous system formation"/>
    <property type="evidence" value="ECO:0007669"/>
    <property type="project" value="UniProtKB-ARBA"/>
</dbReference>
<sequence>MTSKGKRPLRSLTPSDKVQAIQRIHDGESKASVARDIGVPESTLRGWCKNEDKLRFMSRQTAPDKLSSDLSEKMMDGAAAAAAAAAAVNMLAGPPEKRAKLDPSSLPLNFSNKMKYDDLGYKRNPLNGLDFTTNKALSDLSFNGLGQDYSSYGKADLSAMNGSSKSKGYGADLTRPNDPAVAAISPLSSLTHLSGLTGLAHSPLAISFSELTSNLNLIAQLNPSLAAMSGLNGLQANNNSLRNSKPKTSLNSPRNENEKPQGLSVKNWAKQKNNNDNYAMNLADCKFKAKTSPSPNIVPMNRDLPLDDPLLYWLKSQQAMLGLNNLYTPNPNSASPIRSSTPQHPAHHTTPPPISSTPQTPSSTPSGSSDDTKNSAWFNWCKAFGASLMTNDRHPLTPHNNLNNTSSSSIEGNGKPTYDNILYSQLTKEASPTTPTSDNLNNNNEHNDSANKPEDLSAKSTIKEDKEDKEDTSDDAIIKSESDTSHNSKETNDETANINKSSTTTTESTESDGSYNDSLNNNKHDLKDDFCKSHEICDSVEAIEHGEKFLKWLESYSNPRITSVQVMQLRYLLKTIRSSADQDDTNRVSSTESDRSKVRRRK</sequence>
<feature type="DNA-binding region" description="H-T-H motif" evidence="9">
    <location>
        <begin position="30"/>
        <end position="50"/>
    </location>
</feature>
<feature type="compositionally biased region" description="Basic and acidic residues" evidence="10">
    <location>
        <begin position="445"/>
        <end position="466"/>
    </location>
</feature>
<evidence type="ECO:0000256" key="4">
    <source>
        <dbReference type="ARBA" id="ARBA00023015"/>
    </source>
</evidence>
<evidence type="ECO:0000256" key="7">
    <source>
        <dbReference type="ARBA" id="ARBA00023242"/>
    </source>
</evidence>
<dbReference type="PROSITE" id="PS50960">
    <property type="entry name" value="HTH_PSQ"/>
    <property type="match status" value="1"/>
</dbReference>
<dbReference type="PANTHER" id="PTHR33215:SF13">
    <property type="entry name" value="PROTEIN DISTAL ANTENNA"/>
    <property type="match status" value="1"/>
</dbReference>
<keyword evidence="13" id="KW-1185">Reference proteome</keyword>
<evidence type="ECO:0000256" key="9">
    <source>
        <dbReference type="PROSITE-ProRule" id="PRU00320"/>
    </source>
</evidence>
<keyword evidence="3" id="KW-0597">Phosphoprotein</keyword>
<keyword evidence="6" id="KW-0804">Transcription</keyword>
<name>A0A7R8UP79_HERIL</name>
<feature type="region of interest" description="Disordered" evidence="10">
    <location>
        <begin position="395"/>
        <end position="520"/>
    </location>
</feature>
<dbReference type="InterPro" id="IPR009057">
    <property type="entry name" value="Homeodomain-like_sf"/>
</dbReference>
<keyword evidence="5 9" id="KW-0238">DNA-binding</keyword>
<comment type="subcellular location">
    <subcellularLocation>
        <location evidence="1 9">Nucleus</location>
    </subcellularLocation>
</comment>
<feature type="compositionally biased region" description="Polar residues" evidence="10">
    <location>
        <begin position="325"/>
        <end position="338"/>
    </location>
</feature>
<dbReference type="GO" id="GO:0003700">
    <property type="term" value="F:DNA-binding transcription factor activity"/>
    <property type="evidence" value="ECO:0007669"/>
    <property type="project" value="UniProtKB-ARBA"/>
</dbReference>
<evidence type="ECO:0000256" key="6">
    <source>
        <dbReference type="ARBA" id="ARBA00023163"/>
    </source>
</evidence>
<dbReference type="GO" id="GO:0007469">
    <property type="term" value="P:antennal development"/>
    <property type="evidence" value="ECO:0007669"/>
    <property type="project" value="UniProtKB-ARBA"/>
</dbReference>
<dbReference type="InterPro" id="IPR007889">
    <property type="entry name" value="HTH_Psq"/>
</dbReference>
<feature type="region of interest" description="Disordered" evidence="10">
    <location>
        <begin position="577"/>
        <end position="602"/>
    </location>
</feature>
<keyword evidence="4" id="KW-0805">Transcription regulation</keyword>
<evidence type="ECO:0000256" key="5">
    <source>
        <dbReference type="ARBA" id="ARBA00023125"/>
    </source>
</evidence>
<dbReference type="OrthoDB" id="6624814at2759"/>
<dbReference type="InParanoid" id="A0A7R8UP79"/>
<dbReference type="InterPro" id="IPR051839">
    <property type="entry name" value="RD_transcriptional_regulator"/>
</dbReference>